<evidence type="ECO:0000313" key="5">
    <source>
        <dbReference type="Proteomes" id="UP000000496"/>
    </source>
</evidence>
<dbReference type="PANTHER" id="PTHR11461:SF211">
    <property type="entry name" value="GH10112P-RELATED"/>
    <property type="match status" value="1"/>
</dbReference>
<organism evidence="4 5">
    <name type="scientific">Simkania negevensis (strain ATCC VR-1471 / DSM 27360 / Z)</name>
    <dbReference type="NCBI Taxonomy" id="331113"/>
    <lineage>
        <taxon>Bacteria</taxon>
        <taxon>Pseudomonadati</taxon>
        <taxon>Chlamydiota</taxon>
        <taxon>Chlamydiia</taxon>
        <taxon>Parachlamydiales</taxon>
        <taxon>Simkaniaceae</taxon>
        <taxon>Simkania</taxon>
    </lineage>
</organism>
<dbReference type="RefSeq" id="WP_013943652.1">
    <property type="nucleotide sequence ID" value="NC_015713.1"/>
</dbReference>
<dbReference type="InterPro" id="IPR042185">
    <property type="entry name" value="Serpin_sf_2"/>
</dbReference>
<dbReference type="eggNOG" id="COG4826">
    <property type="taxonomic scope" value="Bacteria"/>
</dbReference>
<keyword evidence="5" id="KW-1185">Reference proteome</keyword>
<protein>
    <recommendedName>
        <fullName evidence="3">Serpin domain-containing protein</fullName>
    </recommendedName>
</protein>
<proteinExistence type="inferred from homology"/>
<dbReference type="InterPro" id="IPR042178">
    <property type="entry name" value="Serpin_sf_1"/>
</dbReference>
<dbReference type="InterPro" id="IPR000215">
    <property type="entry name" value="Serpin_fam"/>
</dbReference>
<evidence type="ECO:0000259" key="3">
    <source>
        <dbReference type="SMART" id="SM00093"/>
    </source>
</evidence>
<dbReference type="KEGG" id="sng:SNE_A13080"/>
<dbReference type="OrthoDB" id="9764871at2"/>
<dbReference type="EMBL" id="FR872582">
    <property type="protein sequence ID" value="CCB89185.1"/>
    <property type="molecule type" value="Genomic_DNA"/>
</dbReference>
<evidence type="ECO:0000256" key="2">
    <source>
        <dbReference type="SAM" id="Phobius"/>
    </source>
</evidence>
<dbReference type="InterPro" id="IPR023796">
    <property type="entry name" value="Serpin_dom"/>
</dbReference>
<dbReference type="Proteomes" id="UP000000496">
    <property type="component" value="Chromosome gsn.131"/>
</dbReference>
<dbReference type="Gene3D" id="2.30.39.10">
    <property type="entry name" value="Alpha-1-antitrypsin, domain 1"/>
    <property type="match status" value="1"/>
</dbReference>
<dbReference type="AlphaFoldDB" id="F8L8P2"/>
<dbReference type="HOGENOM" id="CLU_519624_0_0_0"/>
<keyword evidence="2" id="KW-0472">Membrane</keyword>
<reference evidence="4 5" key="2">
    <citation type="journal article" date="2011" name="Mol. Biol. Evol.">
        <title>Unity in variety--the pan-genome of the Chlamydiae.</title>
        <authorList>
            <person name="Collingro A."/>
            <person name="Tischler P."/>
            <person name="Weinmaier T."/>
            <person name="Penz T."/>
            <person name="Heinz E."/>
            <person name="Brunham R.C."/>
            <person name="Read T.D."/>
            <person name="Bavoil P.M."/>
            <person name="Sachse K."/>
            <person name="Kahane S."/>
            <person name="Friedman M.G."/>
            <person name="Rattei T."/>
            <person name="Myers G.S."/>
            <person name="Horn M."/>
        </authorList>
    </citation>
    <scope>NUCLEOTIDE SEQUENCE [LARGE SCALE GENOMIC DNA]</scope>
    <source>
        <strain evidence="5">ATCC VR-1471 / Z</strain>
    </source>
</reference>
<keyword evidence="2" id="KW-0812">Transmembrane</keyword>
<accession>F8L8P2</accession>
<dbReference type="PANTHER" id="PTHR11461">
    <property type="entry name" value="SERINE PROTEASE INHIBITOR, SERPIN"/>
    <property type="match status" value="1"/>
</dbReference>
<evidence type="ECO:0000256" key="1">
    <source>
        <dbReference type="RuleBase" id="RU000411"/>
    </source>
</evidence>
<dbReference type="GO" id="GO:0004867">
    <property type="term" value="F:serine-type endopeptidase inhibitor activity"/>
    <property type="evidence" value="ECO:0007669"/>
    <property type="project" value="InterPro"/>
</dbReference>
<dbReference type="Pfam" id="PF00079">
    <property type="entry name" value="Serpin"/>
    <property type="match status" value="1"/>
</dbReference>
<dbReference type="InterPro" id="IPR036186">
    <property type="entry name" value="Serpin_sf"/>
</dbReference>
<evidence type="ECO:0000313" key="4">
    <source>
        <dbReference type="EMBL" id="CCB89185.1"/>
    </source>
</evidence>
<dbReference type="SMART" id="SM00093">
    <property type="entry name" value="SERPIN"/>
    <property type="match status" value="1"/>
</dbReference>
<feature type="transmembrane region" description="Helical" evidence="2">
    <location>
        <begin position="21"/>
        <end position="37"/>
    </location>
</feature>
<dbReference type="SUPFAM" id="SSF56574">
    <property type="entry name" value="Serpins"/>
    <property type="match status" value="1"/>
</dbReference>
<name>F8L8P2_SIMNZ</name>
<dbReference type="Gene3D" id="3.30.497.10">
    <property type="entry name" value="Antithrombin, subunit I, domain 2"/>
    <property type="match status" value="1"/>
</dbReference>
<keyword evidence="2" id="KW-1133">Transmembrane helix</keyword>
<dbReference type="GO" id="GO:0005615">
    <property type="term" value="C:extracellular space"/>
    <property type="evidence" value="ECO:0007669"/>
    <property type="project" value="InterPro"/>
</dbReference>
<reference key="1">
    <citation type="journal article" date="2011" name="Mol. Biol. Evol.">
        <title>Unity in variety -- the pan-genome of the Chlamydiae.</title>
        <authorList>
            <person name="Collingro A."/>
            <person name="Tischler P."/>
            <person name="Weinmaier T."/>
            <person name="Penz T."/>
            <person name="Heinz E."/>
            <person name="Brunham R.C."/>
            <person name="Read T.D."/>
            <person name="Bavoil P.M."/>
            <person name="Sachse K."/>
            <person name="Kahane S."/>
            <person name="Friedman M.G."/>
            <person name="Rattei T."/>
            <person name="Myers G.S.A."/>
            <person name="Horn M."/>
        </authorList>
    </citation>
    <scope>NUCLEOTIDE SEQUENCE</scope>
    <source>
        <strain>Z</strain>
    </source>
</reference>
<comment type="similarity">
    <text evidence="1">Belongs to the serpin family.</text>
</comment>
<feature type="domain" description="Serpin" evidence="3">
    <location>
        <begin position="173"/>
        <end position="516"/>
    </location>
</feature>
<dbReference type="STRING" id="331113.SNE_A13080"/>
<sequence length="524" mass="57743">MSASILEGDNRILLAKELTQAVALVTASVLLGSKYFVSYFPSISKEALLLAPASTSIGHYVFESIWKSPPKDETLIRVICNTTLVASGLLFIGWMTQSSTLSLIKLGLIELAILSGIDQVKPKQWEKLLLWIPGFSSQPQGPSSSSVRKPVPPEIENASFIPSDLAKIKIAVQKLEQELAKSRDPNISYVQSAMSLFLLLGMLLRAMPSDEVPPFIKKLGLEGMSEEQIHKGLNQILKDLSGDNPKIVIANAIAAKAGKVEESFESVIQGVYGAELLPADVDKINAWVSDKTDKLIPKLFDDFASDNCALINTTLFEGKWEDPFDDATNGKFTTFSGAEVNAQIMKKVSDFVYFKGDDFAMLQIPYHTSGDSTRPFAYTIFLPDDPKAIGELEKKLTPDFIQDCHAKAKMTEGIQLYLPKLDLKTDMKDLKKTLEDLGYPIPKVLSRFNGDPLTEIGQKCYLKCDEKGTKAAAASYAMTKESACFPPPPEITFDARKPFIAQITRDGHAFFQLAIKNEEGLVQR</sequence>
<gene>
    <name evidence="4" type="ordered locus">SNE_A13080</name>
</gene>